<reference evidence="2" key="1">
    <citation type="submission" date="2023-10" db="EMBL/GenBank/DDBJ databases">
        <title>Genome assemblies of two species of porcelain crab, Petrolisthes cinctipes and Petrolisthes manimaculis (Anomura: Porcellanidae).</title>
        <authorList>
            <person name="Angst P."/>
        </authorList>
    </citation>
    <scope>NUCLEOTIDE SEQUENCE</scope>
    <source>
        <strain evidence="2">PB745_01</strain>
        <tissue evidence="2">Gill</tissue>
    </source>
</reference>
<sequence length="105" mass="11889">MRDLGKRGRKLGCLGQGEEYGGRREAYLTCLITLPPYLTCLITLPPYLTRLITLPSSPYEKRSLHQDREYLHQPTWMGEREVTAENGGHNGGGKGGREEGTWRDQ</sequence>
<dbReference type="Proteomes" id="UP001286313">
    <property type="component" value="Unassembled WGS sequence"/>
</dbReference>
<protein>
    <submittedName>
        <fullName evidence="2">Uncharacterized protein</fullName>
    </submittedName>
</protein>
<accession>A0AAE1FLM6</accession>
<feature type="compositionally biased region" description="Basic and acidic residues" evidence="1">
    <location>
        <begin position="95"/>
        <end position="105"/>
    </location>
</feature>
<evidence type="ECO:0000313" key="3">
    <source>
        <dbReference type="Proteomes" id="UP001286313"/>
    </source>
</evidence>
<organism evidence="2 3">
    <name type="scientific">Petrolisthes cinctipes</name>
    <name type="common">Flat porcelain crab</name>
    <dbReference type="NCBI Taxonomy" id="88211"/>
    <lineage>
        <taxon>Eukaryota</taxon>
        <taxon>Metazoa</taxon>
        <taxon>Ecdysozoa</taxon>
        <taxon>Arthropoda</taxon>
        <taxon>Crustacea</taxon>
        <taxon>Multicrustacea</taxon>
        <taxon>Malacostraca</taxon>
        <taxon>Eumalacostraca</taxon>
        <taxon>Eucarida</taxon>
        <taxon>Decapoda</taxon>
        <taxon>Pleocyemata</taxon>
        <taxon>Anomura</taxon>
        <taxon>Galatheoidea</taxon>
        <taxon>Porcellanidae</taxon>
        <taxon>Petrolisthes</taxon>
    </lineage>
</organism>
<evidence type="ECO:0000256" key="1">
    <source>
        <dbReference type="SAM" id="MobiDB-lite"/>
    </source>
</evidence>
<proteinExistence type="predicted"/>
<comment type="caution">
    <text evidence="2">The sequence shown here is derived from an EMBL/GenBank/DDBJ whole genome shotgun (WGS) entry which is preliminary data.</text>
</comment>
<dbReference type="EMBL" id="JAWQEG010001892">
    <property type="protein sequence ID" value="KAK3875936.1"/>
    <property type="molecule type" value="Genomic_DNA"/>
</dbReference>
<gene>
    <name evidence="2" type="ORF">Pcinc_019212</name>
</gene>
<feature type="region of interest" description="Disordered" evidence="1">
    <location>
        <begin position="74"/>
        <end position="105"/>
    </location>
</feature>
<evidence type="ECO:0000313" key="2">
    <source>
        <dbReference type="EMBL" id="KAK3875936.1"/>
    </source>
</evidence>
<dbReference type="AlphaFoldDB" id="A0AAE1FLM6"/>
<keyword evidence="3" id="KW-1185">Reference proteome</keyword>
<name>A0AAE1FLM6_PETCI</name>